<name>A0A1V9ZTQ7_ACHHY</name>
<dbReference type="EMBL" id="JNBR01000008">
    <property type="protein sequence ID" value="OQS01408.1"/>
    <property type="molecule type" value="Genomic_DNA"/>
</dbReference>
<sequence>MTATITLYVALPKRGRAVLIVPRDDTVNSLKLLLVERTGLPPQEQTLFFKDTVLDDDVALSSYKLENGYTLRLRRGRLCPEPPLRPLQEAPKFPRGVRRWRVVAIGVQWIVRVWRLACLRQGHVRLDLPGQPTVEMGYARDVSLETQVAMTAAVNSVLLKAPHERDLSDAATIQQWLLCLSKCAPYLIADCIATYDLMPAMELKVYAAGDCIFHQDDVGDRVFIVLHGAVTVAVHKFGCLGRFGTGFVFGDGETPSLAADGSLRRTITVLADYGALMTQVIVLRPTPAVAALVHQLHNMQRVKLNYLYTVAYFRDFPRASMARLAYNCSYVSYQTKTLLVAQGDTISALLLLVAGSITTITHSAHSNTKVLDILEAPQLCGEEYCAGERGSSLTVLAMPGAVVMVMPLPLVDMMALYQPMDMSRPYGGLCPSPRMRRLHTLDRVQDVLYRGTREAKKRSENAFPSTHKPVSMPFLNA</sequence>
<gene>
    <name evidence="3" type="ORF">ACHHYP_01080</name>
</gene>
<dbReference type="SUPFAM" id="SSF51206">
    <property type="entry name" value="cAMP-binding domain-like"/>
    <property type="match status" value="2"/>
</dbReference>
<dbReference type="OrthoDB" id="2021138at2759"/>
<dbReference type="STRING" id="1202772.A0A1V9ZTQ7"/>
<dbReference type="SUPFAM" id="SSF54236">
    <property type="entry name" value="Ubiquitin-like"/>
    <property type="match status" value="1"/>
</dbReference>
<dbReference type="InterPro" id="IPR018490">
    <property type="entry name" value="cNMP-bd_dom_sf"/>
</dbReference>
<organism evidence="3 4">
    <name type="scientific">Achlya hypogyna</name>
    <name type="common">Oomycete</name>
    <name type="synonym">Protoachlya hypogyna</name>
    <dbReference type="NCBI Taxonomy" id="1202772"/>
    <lineage>
        <taxon>Eukaryota</taxon>
        <taxon>Sar</taxon>
        <taxon>Stramenopiles</taxon>
        <taxon>Oomycota</taxon>
        <taxon>Saprolegniomycetes</taxon>
        <taxon>Saprolegniales</taxon>
        <taxon>Achlyaceae</taxon>
        <taxon>Achlya</taxon>
    </lineage>
</organism>
<evidence type="ECO:0000313" key="3">
    <source>
        <dbReference type="EMBL" id="OQS01408.1"/>
    </source>
</evidence>
<dbReference type="InterPro" id="IPR014710">
    <property type="entry name" value="RmlC-like_jellyroll"/>
</dbReference>
<dbReference type="PANTHER" id="PTHR23011:SF28">
    <property type="entry name" value="CYCLIC NUCLEOTIDE-BINDING DOMAIN CONTAINING PROTEIN"/>
    <property type="match status" value="1"/>
</dbReference>
<evidence type="ECO:0008006" key="5">
    <source>
        <dbReference type="Google" id="ProtNLM"/>
    </source>
</evidence>
<dbReference type="PANTHER" id="PTHR23011">
    <property type="entry name" value="CYCLIC NUCLEOTIDE-BINDING DOMAIN CONTAINING PROTEIN"/>
    <property type="match status" value="1"/>
</dbReference>
<dbReference type="Pfam" id="PF00027">
    <property type="entry name" value="cNMP_binding"/>
    <property type="match status" value="1"/>
</dbReference>
<evidence type="ECO:0000259" key="1">
    <source>
        <dbReference type="PROSITE" id="PS50042"/>
    </source>
</evidence>
<proteinExistence type="predicted"/>
<dbReference type="AlphaFoldDB" id="A0A1V9ZTQ7"/>
<dbReference type="Proteomes" id="UP000243579">
    <property type="component" value="Unassembled WGS sequence"/>
</dbReference>
<dbReference type="InterPro" id="IPR000626">
    <property type="entry name" value="Ubiquitin-like_dom"/>
</dbReference>
<evidence type="ECO:0000259" key="2">
    <source>
        <dbReference type="PROSITE" id="PS50053"/>
    </source>
</evidence>
<reference evidence="3 4" key="1">
    <citation type="journal article" date="2014" name="Genome Biol. Evol.">
        <title>The secreted proteins of Achlya hypogyna and Thraustotheca clavata identify the ancestral oomycete secretome and reveal gene acquisitions by horizontal gene transfer.</title>
        <authorList>
            <person name="Misner I."/>
            <person name="Blouin N."/>
            <person name="Leonard G."/>
            <person name="Richards T.A."/>
            <person name="Lane C.E."/>
        </authorList>
    </citation>
    <scope>NUCLEOTIDE SEQUENCE [LARGE SCALE GENOMIC DNA]</scope>
    <source>
        <strain evidence="3 4">ATCC 48635</strain>
    </source>
</reference>
<comment type="caution">
    <text evidence="3">The sequence shown here is derived from an EMBL/GenBank/DDBJ whole genome shotgun (WGS) entry which is preliminary data.</text>
</comment>
<feature type="domain" description="Ubiquitin-like" evidence="2">
    <location>
        <begin position="5"/>
        <end position="73"/>
    </location>
</feature>
<dbReference type="CDD" id="cd17039">
    <property type="entry name" value="Ubl_ubiquitin_like"/>
    <property type="match status" value="1"/>
</dbReference>
<dbReference type="Gene3D" id="2.60.120.10">
    <property type="entry name" value="Jelly Rolls"/>
    <property type="match status" value="2"/>
</dbReference>
<dbReference type="CDD" id="cd00038">
    <property type="entry name" value="CAP_ED"/>
    <property type="match status" value="2"/>
</dbReference>
<keyword evidence="4" id="KW-1185">Reference proteome</keyword>
<evidence type="ECO:0000313" key="4">
    <source>
        <dbReference type="Proteomes" id="UP000243579"/>
    </source>
</evidence>
<dbReference type="Gene3D" id="3.10.20.90">
    <property type="entry name" value="Phosphatidylinositol 3-kinase Catalytic Subunit, Chain A, domain 1"/>
    <property type="match status" value="1"/>
</dbReference>
<dbReference type="InterPro" id="IPR029071">
    <property type="entry name" value="Ubiquitin-like_domsf"/>
</dbReference>
<dbReference type="InterPro" id="IPR000595">
    <property type="entry name" value="cNMP-bd_dom"/>
</dbReference>
<feature type="domain" description="Cyclic nucleotide-binding" evidence="1">
    <location>
        <begin position="196"/>
        <end position="271"/>
    </location>
</feature>
<accession>A0A1V9ZTQ7</accession>
<dbReference type="PROSITE" id="PS50053">
    <property type="entry name" value="UBIQUITIN_2"/>
    <property type="match status" value="1"/>
</dbReference>
<feature type="domain" description="Cyclic nucleotide-binding" evidence="1">
    <location>
        <begin position="312"/>
        <end position="382"/>
    </location>
</feature>
<dbReference type="PROSITE" id="PS50042">
    <property type="entry name" value="CNMP_BINDING_3"/>
    <property type="match status" value="2"/>
</dbReference>
<dbReference type="Pfam" id="PF00240">
    <property type="entry name" value="ubiquitin"/>
    <property type="match status" value="1"/>
</dbReference>
<protein>
    <recommendedName>
        <fullName evidence="5">Ubiquitin-like domain-containing protein</fullName>
    </recommendedName>
</protein>